<dbReference type="PROSITE" id="PS50109">
    <property type="entry name" value="HIS_KIN"/>
    <property type="match status" value="1"/>
</dbReference>
<feature type="modified residue" description="4-aspartylphosphate" evidence="4">
    <location>
        <position position="1051"/>
    </location>
</feature>
<evidence type="ECO:0000259" key="7">
    <source>
        <dbReference type="PROSITE" id="PS50110"/>
    </source>
</evidence>
<dbReference type="SUPFAM" id="SSF47384">
    <property type="entry name" value="Homodimeric domain of signal transducing histidine kinase"/>
    <property type="match status" value="1"/>
</dbReference>
<dbReference type="FunFam" id="1.10.287.130:FF:000023">
    <property type="entry name" value="Sensor histidine kinase/response regulator, putative"/>
    <property type="match status" value="1"/>
</dbReference>
<dbReference type="EMBL" id="KV878212">
    <property type="protein sequence ID" value="OJJ36048.1"/>
    <property type="molecule type" value="Genomic_DNA"/>
</dbReference>
<feature type="compositionally biased region" description="Polar residues" evidence="5">
    <location>
        <begin position="370"/>
        <end position="384"/>
    </location>
</feature>
<reference evidence="9" key="1">
    <citation type="journal article" date="2017" name="Genome Biol.">
        <title>Comparative genomics reveals high biological diversity and specific adaptations in the industrially and medically important fungal genus Aspergillus.</title>
        <authorList>
            <person name="de Vries R.P."/>
            <person name="Riley R."/>
            <person name="Wiebenga A."/>
            <person name="Aguilar-Osorio G."/>
            <person name="Amillis S."/>
            <person name="Uchima C.A."/>
            <person name="Anderluh G."/>
            <person name="Asadollahi M."/>
            <person name="Askin M."/>
            <person name="Barry K."/>
            <person name="Battaglia E."/>
            <person name="Bayram O."/>
            <person name="Benocci T."/>
            <person name="Braus-Stromeyer S.A."/>
            <person name="Caldana C."/>
            <person name="Canovas D."/>
            <person name="Cerqueira G.C."/>
            <person name="Chen F."/>
            <person name="Chen W."/>
            <person name="Choi C."/>
            <person name="Clum A."/>
            <person name="Dos Santos R.A."/>
            <person name="Damasio A.R."/>
            <person name="Diallinas G."/>
            <person name="Emri T."/>
            <person name="Fekete E."/>
            <person name="Flipphi M."/>
            <person name="Freyberg S."/>
            <person name="Gallo A."/>
            <person name="Gournas C."/>
            <person name="Habgood R."/>
            <person name="Hainaut M."/>
            <person name="Harispe M.L."/>
            <person name="Henrissat B."/>
            <person name="Hilden K.S."/>
            <person name="Hope R."/>
            <person name="Hossain A."/>
            <person name="Karabika E."/>
            <person name="Karaffa L."/>
            <person name="Karanyi Z."/>
            <person name="Krasevec N."/>
            <person name="Kuo A."/>
            <person name="Kusch H."/>
            <person name="LaButti K."/>
            <person name="Lagendijk E.L."/>
            <person name="Lapidus A."/>
            <person name="Levasseur A."/>
            <person name="Lindquist E."/>
            <person name="Lipzen A."/>
            <person name="Logrieco A.F."/>
            <person name="MacCabe A."/>
            <person name="Maekelae M.R."/>
            <person name="Malavazi I."/>
            <person name="Melin P."/>
            <person name="Meyer V."/>
            <person name="Mielnichuk N."/>
            <person name="Miskei M."/>
            <person name="Molnar A.P."/>
            <person name="Mule G."/>
            <person name="Ngan C.Y."/>
            <person name="Orejas M."/>
            <person name="Orosz E."/>
            <person name="Ouedraogo J.P."/>
            <person name="Overkamp K.M."/>
            <person name="Park H.-S."/>
            <person name="Perrone G."/>
            <person name="Piumi F."/>
            <person name="Punt P.J."/>
            <person name="Ram A.F."/>
            <person name="Ramon A."/>
            <person name="Rauscher S."/>
            <person name="Record E."/>
            <person name="Riano-Pachon D.M."/>
            <person name="Robert V."/>
            <person name="Roehrig J."/>
            <person name="Ruller R."/>
            <person name="Salamov A."/>
            <person name="Salih N.S."/>
            <person name="Samson R.A."/>
            <person name="Sandor E."/>
            <person name="Sanguinetti M."/>
            <person name="Schuetze T."/>
            <person name="Sepcic K."/>
            <person name="Shelest E."/>
            <person name="Sherlock G."/>
            <person name="Sophianopoulou V."/>
            <person name="Squina F.M."/>
            <person name="Sun H."/>
            <person name="Susca A."/>
            <person name="Todd R.B."/>
            <person name="Tsang A."/>
            <person name="Unkles S.E."/>
            <person name="van de Wiele N."/>
            <person name="van Rossen-Uffink D."/>
            <person name="Oliveira J.V."/>
            <person name="Vesth T.C."/>
            <person name="Visser J."/>
            <person name="Yu J.-H."/>
            <person name="Zhou M."/>
            <person name="Andersen M.R."/>
            <person name="Archer D.B."/>
            <person name="Baker S.E."/>
            <person name="Benoit I."/>
            <person name="Brakhage A.A."/>
            <person name="Braus G.H."/>
            <person name="Fischer R."/>
            <person name="Frisvad J.C."/>
            <person name="Goldman G.H."/>
            <person name="Houbraken J."/>
            <person name="Oakley B."/>
            <person name="Pocsi I."/>
            <person name="Scazzocchio C."/>
            <person name="Seiboth B."/>
            <person name="vanKuyk P.A."/>
            <person name="Wortman J."/>
            <person name="Dyer P.S."/>
            <person name="Grigoriev I.V."/>
        </authorList>
    </citation>
    <scope>NUCLEOTIDE SEQUENCE [LARGE SCALE GENOMIC DNA]</scope>
    <source>
        <strain evidence="9">DTO 134E9</strain>
    </source>
</reference>
<dbReference type="PRINTS" id="PR00344">
    <property type="entry name" value="BCTRLSENSOR"/>
</dbReference>
<name>A0A1L9RMK2_ASPWE</name>
<keyword evidence="9" id="KW-1185">Reference proteome</keyword>
<dbReference type="InterPro" id="IPR036890">
    <property type="entry name" value="HATPase_C_sf"/>
</dbReference>
<dbReference type="Gene3D" id="3.40.50.2300">
    <property type="match status" value="1"/>
</dbReference>
<protein>
    <recommendedName>
        <fullName evidence="10">Histidine kinase</fullName>
    </recommendedName>
</protein>
<dbReference type="InterPro" id="IPR005467">
    <property type="entry name" value="His_kinase_dom"/>
</dbReference>
<dbReference type="InterPro" id="IPR036097">
    <property type="entry name" value="HisK_dim/P_sf"/>
</dbReference>
<evidence type="ECO:0000256" key="5">
    <source>
        <dbReference type="SAM" id="MobiDB-lite"/>
    </source>
</evidence>
<feature type="region of interest" description="Disordered" evidence="5">
    <location>
        <begin position="359"/>
        <end position="384"/>
    </location>
</feature>
<dbReference type="OrthoDB" id="303614at2759"/>
<dbReference type="SMART" id="SM00387">
    <property type="entry name" value="HATPase_c"/>
    <property type="match status" value="1"/>
</dbReference>
<dbReference type="STRING" id="1073089.A0A1L9RMK2"/>
<dbReference type="InterPro" id="IPR001789">
    <property type="entry name" value="Sig_transdc_resp-reg_receiver"/>
</dbReference>
<evidence type="ECO:0000313" key="9">
    <source>
        <dbReference type="Proteomes" id="UP000184383"/>
    </source>
</evidence>
<feature type="domain" description="Response regulatory" evidence="7">
    <location>
        <begin position="1000"/>
        <end position="1120"/>
    </location>
</feature>
<organism evidence="8 9">
    <name type="scientific">Aspergillus wentii DTO 134E9</name>
    <dbReference type="NCBI Taxonomy" id="1073089"/>
    <lineage>
        <taxon>Eukaryota</taxon>
        <taxon>Fungi</taxon>
        <taxon>Dikarya</taxon>
        <taxon>Ascomycota</taxon>
        <taxon>Pezizomycotina</taxon>
        <taxon>Eurotiomycetes</taxon>
        <taxon>Eurotiomycetidae</taxon>
        <taxon>Eurotiales</taxon>
        <taxon>Aspergillaceae</taxon>
        <taxon>Aspergillus</taxon>
        <taxon>Aspergillus subgen. Cremei</taxon>
    </lineage>
</organism>
<dbReference type="RefSeq" id="XP_040689724.1">
    <property type="nucleotide sequence ID" value="XM_040828304.1"/>
</dbReference>
<feature type="region of interest" description="Disordered" evidence="5">
    <location>
        <begin position="218"/>
        <end position="274"/>
    </location>
</feature>
<dbReference type="FunFam" id="3.30.565.10:FF:000201">
    <property type="entry name" value="Sensor histidine kinase/response regulator, putative (AFU_orthologue AFUA_4G01020)"/>
    <property type="match status" value="1"/>
</dbReference>
<dbReference type="GO" id="GO:0000155">
    <property type="term" value="F:phosphorelay sensor kinase activity"/>
    <property type="evidence" value="ECO:0007669"/>
    <property type="project" value="InterPro"/>
</dbReference>
<dbReference type="SMART" id="SM00448">
    <property type="entry name" value="REC"/>
    <property type="match status" value="1"/>
</dbReference>
<dbReference type="InterPro" id="IPR003594">
    <property type="entry name" value="HATPase_dom"/>
</dbReference>
<keyword evidence="1 4" id="KW-0597">Phosphoprotein</keyword>
<feature type="domain" description="Histidine kinase" evidence="6">
    <location>
        <begin position="531"/>
        <end position="790"/>
    </location>
</feature>
<dbReference type="InterPro" id="IPR029016">
    <property type="entry name" value="GAF-like_dom_sf"/>
</dbReference>
<dbReference type="PROSITE" id="PS50110">
    <property type="entry name" value="RESPONSE_REGULATORY"/>
    <property type="match status" value="1"/>
</dbReference>
<evidence type="ECO:0000259" key="6">
    <source>
        <dbReference type="PROSITE" id="PS50109"/>
    </source>
</evidence>
<dbReference type="Gene3D" id="3.30.565.10">
    <property type="entry name" value="Histidine kinase-like ATPase, C-terminal domain"/>
    <property type="match status" value="1"/>
</dbReference>
<dbReference type="VEuPathDB" id="FungiDB:ASPWEDRAFT_112101"/>
<dbReference type="Pfam" id="PF00072">
    <property type="entry name" value="Response_reg"/>
    <property type="match status" value="1"/>
</dbReference>
<dbReference type="InterPro" id="IPR003018">
    <property type="entry name" value="GAF"/>
</dbReference>
<evidence type="ECO:0000256" key="4">
    <source>
        <dbReference type="PROSITE-ProRule" id="PRU00169"/>
    </source>
</evidence>
<dbReference type="AlphaFoldDB" id="A0A1L9RMK2"/>
<sequence>MFHGNATLSTDITLTALAQLGVYRFNCNRSFVTLIDSHEKQVLAEATASISLRNERKHASGDGLYMGITSLSPNSDLFSRTVKLSNTEDKSDTIETQQVVAQETSYVACDLSQMENFEGMSSVDQWSHIRFYAEVPLHSPSGSILGTFCIIDNKPRTAFGGDDIASLQEIADSIAHHLETSRIARCHSKADRLMNGLTRFSKGRTDSKGFEDIAKDQLEEQGSPLRGSISDFTSVESHDTTDRASVSTAPTDEVSPFFQKHGPPQSPGQTPVPLHGQGFFNIPIPMTPLSEKLHDNQFSGEERTDVPSRSTFVSVSEASGISQRLASVFSRASDLLRECMELDGVAFLDAARRSSRSSDLEGLPKAAHSGMNSPQPASLSSDGFSENSERLCEPLGFSVVEDSNGAISNIPRFGITESLLRDMLIAFPHGQVFNFEESSQGGYASMPTQQEICTGLAEHLPEAKSALFLPLWDWNKSHWLAGAIMWTRDSERPLGMEELHYLKVFGDSIIAEVARVDWASTEKSKSDFILSVSHELRSPLHGMLASAELLQSTPLQPGQQEMVKMVETCGLTLLDTMNYLLDFTKINHLTASRKKNTNGQLSRLTNLVTVFDLDALIEDVTNSLYAGHQFPKHASQFGGRYLPAGFGGKASAVDSHISDALSVIVRFEDQKAWKMESVSGAWRRIVMNLVGNALKFTKAGLIEISLSRVERCDSKPLAHLSVKDTGRGISPDFLEDKLFTPFSQEDILSEGVGLGLSIVDQLVTYLGGHIDVESELGVGTKVDVYIPVQMVSAGADPSPTQSPPGKDVSKVCLVGFNGYLDLKESHTGTLTAQAKRKLATKSFLSDVFLTKPGWTVSFADSFEKASGDIAVIDEATLKRLTRDGAIHTQFKTVVVLGGYGVTINASRAIANAEVIQVAQPLGPRKIFDTLKTIPTSPRIESMRSPALSRPSTPGPLKSTKVPYPYASALAGAFESPPMARENLCEFPTKTEKPVDHKTLHVLVVDDNDINMKILATFMRKIGCSYETATNGLIALEKYQNSKRRFDYVLMDLSMPVMDGIISSTKIREYEQQHGLPRTTIMAVTGVASATMQEEAYAAGIDDYLVKPISLHELKRIMKVS</sequence>
<evidence type="ECO:0000313" key="8">
    <source>
        <dbReference type="EMBL" id="OJJ36048.1"/>
    </source>
</evidence>
<dbReference type="Pfam" id="PF02518">
    <property type="entry name" value="HATPase_c"/>
    <property type="match status" value="1"/>
</dbReference>
<dbReference type="GeneID" id="63744152"/>
<dbReference type="Pfam" id="PF01590">
    <property type="entry name" value="GAF"/>
    <property type="match status" value="1"/>
</dbReference>
<dbReference type="CDD" id="cd00082">
    <property type="entry name" value="HisKA"/>
    <property type="match status" value="1"/>
</dbReference>
<dbReference type="SUPFAM" id="SSF52172">
    <property type="entry name" value="CheY-like"/>
    <property type="match status" value="1"/>
</dbReference>
<dbReference type="InterPro" id="IPR003661">
    <property type="entry name" value="HisK_dim/P_dom"/>
</dbReference>
<evidence type="ECO:0000256" key="1">
    <source>
        <dbReference type="ARBA" id="ARBA00022553"/>
    </source>
</evidence>
<evidence type="ECO:0008006" key="10">
    <source>
        <dbReference type="Google" id="ProtNLM"/>
    </source>
</evidence>
<dbReference type="FunFam" id="3.30.450.40:FF:000083">
    <property type="entry name" value="Sensor histidine kinase/response regulator, putative (AFU_orthologue AFUA_4G00660)"/>
    <property type="match status" value="1"/>
</dbReference>
<keyword evidence="3" id="KW-0418">Kinase</keyword>
<dbReference type="CDD" id="cd17546">
    <property type="entry name" value="REC_hyHK_CKI1_RcsC-like"/>
    <property type="match status" value="1"/>
</dbReference>
<dbReference type="InterPro" id="IPR050956">
    <property type="entry name" value="2C_system_His_kinase"/>
</dbReference>
<gene>
    <name evidence="8" type="ORF">ASPWEDRAFT_112101</name>
</gene>
<evidence type="ECO:0000256" key="3">
    <source>
        <dbReference type="ARBA" id="ARBA00022777"/>
    </source>
</evidence>
<dbReference type="InterPro" id="IPR004358">
    <property type="entry name" value="Sig_transdc_His_kin-like_C"/>
</dbReference>
<dbReference type="PANTHER" id="PTHR43719">
    <property type="entry name" value="TWO-COMPONENT HISTIDINE KINASE"/>
    <property type="match status" value="1"/>
</dbReference>
<proteinExistence type="predicted"/>
<accession>A0A1L9RMK2</accession>
<dbReference type="Pfam" id="PF00512">
    <property type="entry name" value="HisKA"/>
    <property type="match status" value="1"/>
</dbReference>
<dbReference type="SUPFAM" id="SSF55874">
    <property type="entry name" value="ATPase domain of HSP90 chaperone/DNA topoisomerase II/histidine kinase"/>
    <property type="match status" value="1"/>
</dbReference>
<evidence type="ECO:0000256" key="2">
    <source>
        <dbReference type="ARBA" id="ARBA00022679"/>
    </source>
</evidence>
<dbReference type="Proteomes" id="UP000184383">
    <property type="component" value="Unassembled WGS sequence"/>
</dbReference>
<keyword evidence="2" id="KW-0808">Transferase</keyword>
<dbReference type="PANTHER" id="PTHR43719:SF11">
    <property type="entry name" value="HISTIDINE KINASE_RESPONSE REGULATOR, PUTATIVE-RELATED"/>
    <property type="match status" value="1"/>
</dbReference>
<dbReference type="InterPro" id="IPR011006">
    <property type="entry name" value="CheY-like_superfamily"/>
</dbReference>
<dbReference type="SUPFAM" id="SSF55781">
    <property type="entry name" value="GAF domain-like"/>
    <property type="match status" value="1"/>
</dbReference>
<dbReference type="Gene3D" id="3.30.450.40">
    <property type="match status" value="1"/>
</dbReference>
<dbReference type="SMART" id="SM00388">
    <property type="entry name" value="HisKA"/>
    <property type="match status" value="1"/>
</dbReference>
<dbReference type="Gene3D" id="1.10.287.130">
    <property type="match status" value="1"/>
</dbReference>